<evidence type="ECO:0000313" key="1">
    <source>
        <dbReference type="EMBL" id="MBU3161666.1"/>
    </source>
</evidence>
<dbReference type="RefSeq" id="WP_216151533.1">
    <property type="nucleotide sequence ID" value="NZ_JAHLDV010000084.1"/>
</dbReference>
<evidence type="ECO:0008006" key="3">
    <source>
        <dbReference type="Google" id="ProtNLM"/>
    </source>
</evidence>
<name>A0ABS6BYG5_9CLOT</name>
<protein>
    <recommendedName>
        <fullName evidence="3">RNA-directed DNA polymerase</fullName>
    </recommendedName>
</protein>
<reference evidence="1 2" key="1">
    <citation type="submission" date="2021-06" db="EMBL/GenBank/DDBJ databases">
        <title>Clostridia strains as spoilage organisms.</title>
        <authorList>
            <person name="Wambui J."/>
            <person name="Stephan R."/>
            <person name="Stevens M.J.A."/>
        </authorList>
    </citation>
    <scope>NUCLEOTIDE SEQUENCE [LARGE SCALE GENOMIC DNA]</scope>
    <source>
        <strain evidence="1 2">DSM 14204</strain>
    </source>
</reference>
<proteinExistence type="predicted"/>
<sequence length="71" mass="8609">MYFWKQWKKIKTKYGNLVKVGMNNNKAWQYANTRKSYWRTSNSSILNKILTNKYLENIGFVSISETYLLKY</sequence>
<dbReference type="EMBL" id="JAHLDV010000084">
    <property type="protein sequence ID" value="MBU3161666.1"/>
    <property type="molecule type" value="Genomic_DNA"/>
</dbReference>
<dbReference type="Proteomes" id="UP000776252">
    <property type="component" value="Unassembled WGS sequence"/>
</dbReference>
<evidence type="ECO:0000313" key="2">
    <source>
        <dbReference type="Proteomes" id="UP000776252"/>
    </source>
</evidence>
<comment type="caution">
    <text evidence="1">The sequence shown here is derived from an EMBL/GenBank/DDBJ whole genome shotgun (WGS) entry which is preliminary data.</text>
</comment>
<organism evidence="1 2">
    <name type="scientific">Clostridium frigoris</name>
    <dbReference type="NCBI Taxonomy" id="205327"/>
    <lineage>
        <taxon>Bacteria</taxon>
        <taxon>Bacillati</taxon>
        <taxon>Bacillota</taxon>
        <taxon>Clostridia</taxon>
        <taxon>Eubacteriales</taxon>
        <taxon>Clostridiaceae</taxon>
        <taxon>Clostridium</taxon>
    </lineage>
</organism>
<keyword evidence="2" id="KW-1185">Reference proteome</keyword>
<gene>
    <name evidence="1" type="ORF">KPL37_18385</name>
</gene>
<accession>A0ABS6BYG5</accession>